<organism evidence="2 3">
    <name type="scientific">Penicillium antarcticum</name>
    <dbReference type="NCBI Taxonomy" id="416450"/>
    <lineage>
        <taxon>Eukaryota</taxon>
        <taxon>Fungi</taxon>
        <taxon>Dikarya</taxon>
        <taxon>Ascomycota</taxon>
        <taxon>Pezizomycotina</taxon>
        <taxon>Eurotiomycetes</taxon>
        <taxon>Eurotiomycetidae</taxon>
        <taxon>Eurotiales</taxon>
        <taxon>Aspergillaceae</taxon>
        <taxon>Penicillium</taxon>
    </lineage>
</organism>
<accession>A0A1V6QDA3</accession>
<dbReference type="EMBL" id="MDYN01000006">
    <property type="protein sequence ID" value="OQD86977.1"/>
    <property type="molecule type" value="Genomic_DNA"/>
</dbReference>
<keyword evidence="3" id="KW-1185">Reference proteome</keyword>
<dbReference type="AlphaFoldDB" id="A0A1V6QDA3"/>
<feature type="region of interest" description="Disordered" evidence="1">
    <location>
        <begin position="1"/>
        <end position="24"/>
    </location>
</feature>
<protein>
    <submittedName>
        <fullName evidence="2">Uncharacterized protein</fullName>
    </submittedName>
</protein>
<comment type="caution">
    <text evidence="2">The sequence shown here is derived from an EMBL/GenBank/DDBJ whole genome shotgun (WGS) entry which is preliminary data.</text>
</comment>
<evidence type="ECO:0000313" key="3">
    <source>
        <dbReference type="Proteomes" id="UP000191672"/>
    </source>
</evidence>
<reference evidence="3" key="1">
    <citation type="journal article" date="2017" name="Nat. Microbiol.">
        <title>Global analysis of biosynthetic gene clusters reveals vast potential of secondary metabolite production in Penicillium species.</title>
        <authorList>
            <person name="Nielsen J.C."/>
            <person name="Grijseels S."/>
            <person name="Prigent S."/>
            <person name="Ji B."/>
            <person name="Dainat J."/>
            <person name="Nielsen K.F."/>
            <person name="Frisvad J.C."/>
            <person name="Workman M."/>
            <person name="Nielsen J."/>
        </authorList>
    </citation>
    <scope>NUCLEOTIDE SEQUENCE [LARGE SCALE GENOMIC DNA]</scope>
    <source>
        <strain evidence="3">IBT 31811</strain>
    </source>
</reference>
<proteinExistence type="predicted"/>
<gene>
    <name evidence="2" type="ORF">PENANT_c006G04328</name>
</gene>
<sequence>MPKDRKKDAPGFPKSIPGTPKMKRDAKMACEPSVEAIQQFLEKQMDFQNDCFDMLRDHNSHNPDIEWQIQDGIGANAILPREKARLKLVKIPSFTETGTTQFPPHNTRLCDELVYLATKSLKFQDRARWYPYDLNKSGDINPNRVPSGAAPIIWAHGLPFFPVYKGYYILCGREHATCIGWLINEYNTSVTKAHPIWSVGAVVAPESAARAFHKIDRQMSLHKPFGQDAEACYRSAATARDILSADHHHCAIVPHLNLSLQVYPLWAFHGYNVRCGPPDAYGEATTVQKAFFDSKGLGAKYLSLIRPYSNIYSDKPEDSAELNDTSSSEKLDDSVNIADTKAPVPMVEGNDTVLSLPAETHPRKGPADFMHSIETQDTVPIDEEHGTLLVLPVEAFHTDTSMAETNLEMELEIKPPPINPIAQITENSAEQIAILHSAPLFGLELPPGLELSFGLESSSEPALSPILEPSLGVELFPGIDSSPTDDEVAV</sequence>
<evidence type="ECO:0000313" key="2">
    <source>
        <dbReference type="EMBL" id="OQD86977.1"/>
    </source>
</evidence>
<dbReference type="Proteomes" id="UP000191672">
    <property type="component" value="Unassembled WGS sequence"/>
</dbReference>
<dbReference type="STRING" id="416450.A0A1V6QDA3"/>
<evidence type="ECO:0000256" key="1">
    <source>
        <dbReference type="SAM" id="MobiDB-lite"/>
    </source>
</evidence>
<dbReference type="OrthoDB" id="4471998at2759"/>
<name>A0A1V6QDA3_9EURO</name>